<dbReference type="SUPFAM" id="SSF52172">
    <property type="entry name" value="CheY-like"/>
    <property type="match status" value="1"/>
</dbReference>
<keyword evidence="2" id="KW-1185">Reference proteome</keyword>
<sequence length="127" mass="14464">MENRFSCILIEDEALGIEMLQDYIGRRNDLFLVGTASQQSEIQSLLKICSPKLIFLDLVIPFGDANDFNYSKFPESSILVIISATPLNYYKGDIPFGEKHELLKPISFENFNNCVDNILRNIQLTNV</sequence>
<reference evidence="1 2" key="1">
    <citation type="submission" date="2018-09" db="EMBL/GenBank/DDBJ databases">
        <title>Genomic Encyclopedia of Type Strains, Phase III (KMG-III): the genomes of soil and plant-associated and newly described type strains.</title>
        <authorList>
            <person name="Whitman W."/>
        </authorList>
    </citation>
    <scope>NUCLEOTIDE SEQUENCE [LARGE SCALE GENOMIC DNA]</scope>
    <source>
        <strain evidence="1 2">CECT 7938</strain>
    </source>
</reference>
<dbReference type="InterPro" id="IPR011006">
    <property type="entry name" value="CheY-like_superfamily"/>
</dbReference>
<dbReference type="Proteomes" id="UP000286246">
    <property type="component" value="Unassembled WGS sequence"/>
</dbReference>
<comment type="caution">
    <text evidence="1">The sequence shown here is derived from an EMBL/GenBank/DDBJ whole genome shotgun (WGS) entry which is preliminary data.</text>
</comment>
<dbReference type="AlphaFoldDB" id="A0A420ADN0"/>
<evidence type="ECO:0000313" key="2">
    <source>
        <dbReference type="Proteomes" id="UP000286246"/>
    </source>
</evidence>
<dbReference type="OrthoDB" id="711411at2"/>
<dbReference type="Gene3D" id="3.40.50.2300">
    <property type="match status" value="1"/>
</dbReference>
<evidence type="ECO:0000313" key="1">
    <source>
        <dbReference type="EMBL" id="RKE42569.1"/>
    </source>
</evidence>
<organism evidence="1 2">
    <name type="scientific">Sphingobacterium detergens</name>
    <dbReference type="NCBI Taxonomy" id="1145106"/>
    <lineage>
        <taxon>Bacteria</taxon>
        <taxon>Pseudomonadati</taxon>
        <taxon>Bacteroidota</taxon>
        <taxon>Sphingobacteriia</taxon>
        <taxon>Sphingobacteriales</taxon>
        <taxon>Sphingobacteriaceae</taxon>
        <taxon>Sphingobacterium</taxon>
    </lineage>
</organism>
<proteinExistence type="predicted"/>
<accession>A0A420ADN0</accession>
<name>A0A420ADN0_SPHD1</name>
<dbReference type="EMBL" id="RAPY01000008">
    <property type="protein sequence ID" value="RKE42569.1"/>
    <property type="molecule type" value="Genomic_DNA"/>
</dbReference>
<dbReference type="RefSeq" id="WP_120262039.1">
    <property type="nucleotide sequence ID" value="NZ_RAPY01000008.1"/>
</dbReference>
<gene>
    <name evidence="1" type="ORF">DFQ12_5482</name>
</gene>
<protein>
    <recommendedName>
        <fullName evidence="3">Response regulator receiver domain-containing protein</fullName>
    </recommendedName>
</protein>
<evidence type="ECO:0008006" key="3">
    <source>
        <dbReference type="Google" id="ProtNLM"/>
    </source>
</evidence>